<protein>
    <submittedName>
        <fullName evidence="2">Uncharacterized protein</fullName>
    </submittedName>
</protein>
<dbReference type="Proteomes" id="UP000095395">
    <property type="component" value="Unassembled WGS sequence"/>
</dbReference>
<proteinExistence type="predicted"/>
<evidence type="ECO:0000256" key="1">
    <source>
        <dbReference type="SAM" id="Phobius"/>
    </source>
</evidence>
<dbReference type="RefSeq" id="WP_055302271.1">
    <property type="nucleotide sequence ID" value="NZ_CYYR01000015.1"/>
</dbReference>
<gene>
    <name evidence="2" type="ORF">ERS852392_02176</name>
</gene>
<keyword evidence="1" id="KW-0812">Transmembrane</keyword>
<dbReference type="EMBL" id="CYYR01000015">
    <property type="protein sequence ID" value="CUO10659.1"/>
    <property type="molecule type" value="Genomic_DNA"/>
</dbReference>
<feature type="transmembrane region" description="Helical" evidence="1">
    <location>
        <begin position="56"/>
        <end position="79"/>
    </location>
</feature>
<feature type="transmembrane region" description="Helical" evidence="1">
    <location>
        <begin position="6"/>
        <end position="23"/>
    </location>
</feature>
<keyword evidence="1" id="KW-1133">Transmembrane helix</keyword>
<evidence type="ECO:0000313" key="2">
    <source>
        <dbReference type="EMBL" id="CUO10659.1"/>
    </source>
</evidence>
<name>A0A174CEI7_9FIRM</name>
<evidence type="ECO:0000313" key="3">
    <source>
        <dbReference type="Proteomes" id="UP000095395"/>
    </source>
</evidence>
<sequence>MTNFIYIFMIIALIGIGVDIKAFNSEDSDTKTNVKNIPRGLKKVLLIGKNVHKTDIVMLIGIIIYLLFTVGVTGIYLFASHKLKVDLQYII</sequence>
<organism evidence="2 3">
    <name type="scientific">Roseburia inulinivorans</name>
    <dbReference type="NCBI Taxonomy" id="360807"/>
    <lineage>
        <taxon>Bacteria</taxon>
        <taxon>Bacillati</taxon>
        <taxon>Bacillota</taxon>
        <taxon>Clostridia</taxon>
        <taxon>Lachnospirales</taxon>
        <taxon>Lachnospiraceae</taxon>
        <taxon>Roseburia</taxon>
    </lineage>
</organism>
<accession>A0A174CEI7</accession>
<dbReference type="AlphaFoldDB" id="A0A174CEI7"/>
<reference evidence="2 3" key="1">
    <citation type="submission" date="2015-09" db="EMBL/GenBank/DDBJ databases">
        <authorList>
            <consortium name="Pathogen Informatics"/>
        </authorList>
    </citation>
    <scope>NUCLEOTIDE SEQUENCE [LARGE SCALE GENOMIC DNA]</scope>
    <source>
        <strain evidence="2 3">2789STDY5608835</strain>
    </source>
</reference>
<keyword evidence="1" id="KW-0472">Membrane</keyword>